<protein>
    <recommendedName>
        <fullName evidence="1">KAP NTPase domain-containing protein</fullName>
    </recommendedName>
</protein>
<reference evidence="2 3" key="1">
    <citation type="submission" date="2020-04" db="EMBL/GenBank/DDBJ databases">
        <title>Whole-genome sequencing of Vibrio spp. from China reveals different genetic environments of blaCTX-M-14 among diverse lineages.</title>
        <authorList>
            <person name="Zheng Z."/>
            <person name="Ye L."/>
            <person name="Chen S."/>
        </authorList>
    </citation>
    <scope>NUCLEOTIDE SEQUENCE [LARGE SCALE GENOMIC DNA]</scope>
    <source>
        <strain evidence="2 3">Vb1636</strain>
    </source>
</reference>
<sequence length="591" mass="69138">MKIEERIYKLLQESSFPSIVLLDGHWGVGKTYFVKQTLMPYLKNKYKATHKGHYLSLYGVSDLDDFKTRLLSLVYSRNEQIGWFAKRYSGVGDFVMQTLEGTRGVGKALGNVGSVVKQHYFNQLNDRVLFIDDLERLSNENVKSEILGECLNLCENKNIKIVVIGNQGKIEKKADIEKVFSDIVHLSRTPTDLMSVVDQIYIEEKTLPNEAKQIIEDMLRKYEVDNIRIIRRAIDRFYAISNLFIRKDELDYRQIDKHNLITSLATCFAIFHHEFSLDEVLQALDENPLIHRKKKGETEQDKRIELLRSLIHPLRPHTTDSHVRYIAAYDNRFKDLETEMKLPVATDDIQEILDYQFRRHDDLWFSERLSRFKQYIDNPKPTDFVNWCRACSVYSFMIENRYIEYDFDEFVSNIKKVFDKFIFESTAHVNMLCRDIGYYVHDSHLRNAISEFLRDKATGMQASEMAVYREQLVQSWQSCAEVTEQKYGSKPFLQHLQKKDFDQMITNWSSGELYDFSSFMYRRYDFSNIEDFLSEELDALALLCECIENERERLPYGAKLGVLTELASKISSIHERLGNNLELKSGGGGSS</sequence>
<dbReference type="AlphaFoldDB" id="A0A7Y0MZC9"/>
<proteinExistence type="predicted"/>
<comment type="caution">
    <text evidence="2">The sequence shown here is derived from an EMBL/GenBank/DDBJ whole genome shotgun (WGS) entry which is preliminary data.</text>
</comment>
<dbReference type="InterPro" id="IPR011646">
    <property type="entry name" value="KAP_P-loop"/>
</dbReference>
<feature type="domain" description="KAP NTPase" evidence="1">
    <location>
        <begin position="3"/>
        <end position="173"/>
    </location>
</feature>
<gene>
    <name evidence="2" type="ORF">HKB35_20855</name>
</gene>
<dbReference type="InterPro" id="IPR027417">
    <property type="entry name" value="P-loop_NTPase"/>
</dbReference>
<evidence type="ECO:0000313" key="2">
    <source>
        <dbReference type="EMBL" id="NMR76065.1"/>
    </source>
</evidence>
<dbReference type="Pfam" id="PF07693">
    <property type="entry name" value="KAP_NTPase"/>
    <property type="match status" value="1"/>
</dbReference>
<name>A0A7Y0MZC9_VIBAL</name>
<evidence type="ECO:0000259" key="1">
    <source>
        <dbReference type="Pfam" id="PF07693"/>
    </source>
</evidence>
<organism evidence="2 3">
    <name type="scientific">Vibrio alginolyticus</name>
    <dbReference type="NCBI Taxonomy" id="663"/>
    <lineage>
        <taxon>Bacteria</taxon>
        <taxon>Pseudomonadati</taxon>
        <taxon>Pseudomonadota</taxon>
        <taxon>Gammaproteobacteria</taxon>
        <taxon>Vibrionales</taxon>
        <taxon>Vibrionaceae</taxon>
        <taxon>Vibrio</taxon>
    </lineage>
</organism>
<dbReference type="RefSeq" id="WP_169629027.1">
    <property type="nucleotide sequence ID" value="NZ_JABCMA010000035.1"/>
</dbReference>
<dbReference type="SUPFAM" id="SSF52540">
    <property type="entry name" value="P-loop containing nucleoside triphosphate hydrolases"/>
    <property type="match status" value="1"/>
</dbReference>
<dbReference type="EMBL" id="JABCMA010000035">
    <property type="protein sequence ID" value="NMR76065.1"/>
    <property type="molecule type" value="Genomic_DNA"/>
</dbReference>
<dbReference type="Proteomes" id="UP000565155">
    <property type="component" value="Unassembled WGS sequence"/>
</dbReference>
<evidence type="ECO:0000313" key="3">
    <source>
        <dbReference type="Proteomes" id="UP000565155"/>
    </source>
</evidence>
<dbReference type="Gene3D" id="3.40.50.300">
    <property type="entry name" value="P-loop containing nucleotide triphosphate hydrolases"/>
    <property type="match status" value="1"/>
</dbReference>
<accession>A0A7Y0MZC9</accession>